<dbReference type="STRING" id="41875.K8EGE1"/>
<dbReference type="Proteomes" id="UP000198341">
    <property type="component" value="Chromosome 6"/>
</dbReference>
<feature type="compositionally biased region" description="Basic and acidic residues" evidence="2">
    <location>
        <begin position="7"/>
        <end position="19"/>
    </location>
</feature>
<feature type="coiled-coil region" evidence="1">
    <location>
        <begin position="244"/>
        <end position="271"/>
    </location>
</feature>
<proteinExistence type="predicted"/>
<evidence type="ECO:0000256" key="1">
    <source>
        <dbReference type="SAM" id="Coils"/>
    </source>
</evidence>
<sequence length="861" mass="104098">MTRTTRSTKDDIVLEKPSNDDDEEEEENKEGLLRLTFQIWRHQAETEKQTQLLHIVLEKKQMELLKFSLHRRALRYQRACFTRWREEVERTKIQNKRLKSKVEGLRLRYLRAAFDRWRKERMSGKRLKERLARATSRRAMKLQREMFERWRMEAREKRKEREESRDVEREVKELNERMEALQKQFEKEKEQWKEEETRIANAHEAKLEEFTKANENEKLRVATERASRDAETKQKFEAEIALLKLKEEQGRKRYEERKERLIERAVGAMEKEKKERLARKFFTKWRKQTMEAKRWKRTLRFLLLKKRRSVIESTFREWKEATETSREEREKDRALERRLENHIRAKRFRMQKRIFEDVFVREHERGKSNERKAAAFRNSQLQEKAFEQMRTYAKRSKIVTNLQARAISRMSSKKVAKAFYIWRNETRTQGVENPRKAEVHFETKVKPELLKRTFSQWKMVSDVEKRFRMLENDAMQKYDSKILKETLQFWHKKTVARRKALSQERKLDRAIMFRERSKMREVFRAWRTLAVSEKKRDETLVRTLKTKKHYERHFAQPFANWKALTEKRRSFTLRREEKHRAKVLRAVFMSWKRSAEDSRNRLALTEKFIAQKYRKQQTQLRRDCLLAWNTHVQMLKQTRIEQMKRAVVERAIADESETHFGTPEGIAIVQAAKRFQRRNFLERVSSVVFQRWREESAKRNGVLLALKSAFIEENDARRLRAAFRVWRQRAMEMKAKSAWQSSRTPAIAASMSPLKKKTSAKDERNSPKSTASSWDFDVDFEQNARNLKLTNTTFKSMSRKATGTFFGADNTNNRNGRDENTNTNNSSSNERECDENVVSVRHAEERRFFFDGTDDARIQRV</sequence>
<feature type="region of interest" description="Disordered" evidence="2">
    <location>
        <begin position="1"/>
        <end position="27"/>
    </location>
</feature>
<organism evidence="3 4">
    <name type="scientific">Bathycoccus prasinos</name>
    <dbReference type="NCBI Taxonomy" id="41875"/>
    <lineage>
        <taxon>Eukaryota</taxon>
        <taxon>Viridiplantae</taxon>
        <taxon>Chlorophyta</taxon>
        <taxon>Mamiellophyceae</taxon>
        <taxon>Mamiellales</taxon>
        <taxon>Bathycoccaceae</taxon>
        <taxon>Bathycoccus</taxon>
    </lineage>
</organism>
<dbReference type="KEGG" id="bpg:Bathy06g01310"/>
<feature type="region of interest" description="Disordered" evidence="2">
    <location>
        <begin position="803"/>
        <end position="833"/>
    </location>
</feature>
<evidence type="ECO:0000256" key="2">
    <source>
        <dbReference type="SAM" id="MobiDB-lite"/>
    </source>
</evidence>
<dbReference type="AlphaFoldDB" id="K8EGE1"/>
<keyword evidence="1" id="KW-0175">Coiled coil</keyword>
<protein>
    <recommendedName>
        <fullName evidence="5">Sfi1 spindle body domain-containing protein</fullName>
    </recommendedName>
</protein>
<evidence type="ECO:0000313" key="3">
    <source>
        <dbReference type="EMBL" id="CCO17222.1"/>
    </source>
</evidence>
<feature type="coiled-coil region" evidence="1">
    <location>
        <begin position="157"/>
        <end position="220"/>
    </location>
</feature>
<dbReference type="RefSeq" id="XP_007512622.1">
    <property type="nucleotide sequence ID" value="XM_007512560.1"/>
</dbReference>
<name>K8EGE1_9CHLO</name>
<evidence type="ECO:0008006" key="5">
    <source>
        <dbReference type="Google" id="ProtNLM"/>
    </source>
</evidence>
<dbReference type="PANTHER" id="PTHR22028">
    <property type="entry name" value="SFI1 SPINDLE BODY DOMAIN-CONTAINING PROTEIN-RELATED"/>
    <property type="match status" value="1"/>
</dbReference>
<feature type="region of interest" description="Disordered" evidence="2">
    <location>
        <begin position="737"/>
        <end position="773"/>
    </location>
</feature>
<accession>K8EGE1</accession>
<gene>
    <name evidence="3" type="ORF">Bathy06g01310</name>
</gene>
<reference evidence="3 4" key="1">
    <citation type="submission" date="2011-10" db="EMBL/GenBank/DDBJ databases">
        <authorList>
            <person name="Genoscope - CEA"/>
        </authorList>
    </citation>
    <scope>NUCLEOTIDE SEQUENCE [LARGE SCALE GENOMIC DNA]</scope>
    <source>
        <strain evidence="3 4">RCC 1105</strain>
    </source>
</reference>
<dbReference type="EMBL" id="FO082273">
    <property type="protein sequence ID" value="CCO17222.1"/>
    <property type="molecule type" value="Genomic_DNA"/>
</dbReference>
<evidence type="ECO:0000313" key="4">
    <source>
        <dbReference type="Proteomes" id="UP000198341"/>
    </source>
</evidence>
<dbReference type="GeneID" id="19015111"/>
<keyword evidence="4" id="KW-1185">Reference proteome</keyword>
<dbReference type="InterPro" id="IPR052270">
    <property type="entry name" value="CACF_protein"/>
</dbReference>
<feature type="coiled-coil region" evidence="1">
    <location>
        <begin position="81"/>
        <end position="108"/>
    </location>
</feature>